<feature type="region of interest" description="Disordered" evidence="1">
    <location>
        <begin position="69"/>
        <end position="107"/>
    </location>
</feature>
<dbReference type="KEGG" id="lgi:LOTGIDRAFT_161235"/>
<evidence type="ECO:0000256" key="1">
    <source>
        <dbReference type="SAM" id="MobiDB-lite"/>
    </source>
</evidence>
<evidence type="ECO:0000313" key="3">
    <source>
        <dbReference type="Proteomes" id="UP000030746"/>
    </source>
</evidence>
<dbReference type="Gene3D" id="6.10.280.30">
    <property type="match status" value="1"/>
</dbReference>
<keyword evidence="3" id="KW-1185">Reference proteome</keyword>
<sequence>MTGKVNRHSMEVKQLEEERIVRVRAMKRTETGDTIKAFIEKQKVFENHQTKKMDDAVASRQRYLREIRDKLKEKRQPEKQVRQRKEISLDDMDPPPKEEQSFNFHRG</sequence>
<name>V4AH78_LOTGI</name>
<evidence type="ECO:0000313" key="2">
    <source>
        <dbReference type="EMBL" id="ESO94535.1"/>
    </source>
</evidence>
<dbReference type="CTD" id="20238647"/>
<organism evidence="2 3">
    <name type="scientific">Lottia gigantea</name>
    <name type="common">Giant owl limpet</name>
    <dbReference type="NCBI Taxonomy" id="225164"/>
    <lineage>
        <taxon>Eukaryota</taxon>
        <taxon>Metazoa</taxon>
        <taxon>Spiralia</taxon>
        <taxon>Lophotrochozoa</taxon>
        <taxon>Mollusca</taxon>
        <taxon>Gastropoda</taxon>
        <taxon>Patellogastropoda</taxon>
        <taxon>Lottioidea</taxon>
        <taxon>Lottiidae</taxon>
        <taxon>Lottia</taxon>
    </lineage>
</organism>
<protein>
    <submittedName>
        <fullName evidence="2">Uncharacterized protein</fullName>
    </submittedName>
</protein>
<gene>
    <name evidence="2" type="ORF">LOTGIDRAFT_161235</name>
</gene>
<proteinExistence type="predicted"/>
<dbReference type="RefSeq" id="XP_009054814.1">
    <property type="nucleotide sequence ID" value="XM_009056566.1"/>
</dbReference>
<reference evidence="2 3" key="1">
    <citation type="journal article" date="2013" name="Nature">
        <title>Insights into bilaterian evolution from three spiralian genomes.</title>
        <authorList>
            <person name="Simakov O."/>
            <person name="Marletaz F."/>
            <person name="Cho S.J."/>
            <person name="Edsinger-Gonzales E."/>
            <person name="Havlak P."/>
            <person name="Hellsten U."/>
            <person name="Kuo D.H."/>
            <person name="Larsson T."/>
            <person name="Lv J."/>
            <person name="Arendt D."/>
            <person name="Savage R."/>
            <person name="Osoegawa K."/>
            <person name="de Jong P."/>
            <person name="Grimwood J."/>
            <person name="Chapman J.A."/>
            <person name="Shapiro H."/>
            <person name="Aerts A."/>
            <person name="Otillar R.P."/>
            <person name="Terry A.Y."/>
            <person name="Boore J.L."/>
            <person name="Grigoriev I.V."/>
            <person name="Lindberg D.R."/>
            <person name="Seaver E.C."/>
            <person name="Weisblat D.A."/>
            <person name="Putnam N.H."/>
            <person name="Rokhsar D.S."/>
        </authorList>
    </citation>
    <scope>NUCLEOTIDE SEQUENCE [LARGE SCALE GENOMIC DNA]</scope>
</reference>
<feature type="compositionally biased region" description="Basic and acidic residues" evidence="1">
    <location>
        <begin position="69"/>
        <end position="100"/>
    </location>
</feature>
<dbReference type="EMBL" id="KB201802">
    <property type="protein sequence ID" value="ESO94535.1"/>
    <property type="molecule type" value="Genomic_DNA"/>
</dbReference>
<dbReference type="HOGENOM" id="CLU_2212911_0_0_1"/>
<accession>V4AH78</accession>
<dbReference type="OrthoDB" id="5986631at2759"/>
<dbReference type="GeneID" id="20238647"/>
<dbReference type="AlphaFoldDB" id="V4AH78"/>
<dbReference type="Proteomes" id="UP000030746">
    <property type="component" value="Unassembled WGS sequence"/>
</dbReference>